<dbReference type="SUPFAM" id="SSF46894">
    <property type="entry name" value="C-terminal effector domain of the bipartite response regulators"/>
    <property type="match status" value="1"/>
</dbReference>
<dbReference type="Proteomes" id="UP000632289">
    <property type="component" value="Unassembled WGS sequence"/>
</dbReference>
<dbReference type="SUPFAM" id="SSF48452">
    <property type="entry name" value="TPR-like"/>
    <property type="match status" value="2"/>
</dbReference>
<sequence>MPRSGGDNGAVYRYGVLGAVRVERDDGSAVAVGGSRLRALLTALAVRPGHVVGLPALTGAVWPGGDAPADPQAALQALVGRLRRTLGRDAVELADGGYRLAARPDDVDLHRFERLTAQGIAALDAGRPVAAVSVLDEALALWRGPALADLSDAADRTGVDPAARRAEARRTEARRARAEAVLATGGAAQALPELAQLCAEHPLDERSQLLRLRALRDAGRPAEALADYEGVRARLAARLGTDPGPGLRALHAELLTRTTAPTAPPPEPPAAPAFPPGSLRPRLTSFVGREEELAALRAELPRHRLVTLLGTGGCGKTRLAQEAADALADHYPDGVRLAELASVRDPATVPEAVLTALGGRETVLGTSESLRAATRAGAPAADPLDRLAEHCAPRRMLLLLDNCEHVIDAAARLAERLALSCPHVTVLATSREPLGVGGESVVVVDPLPQAMALRLLQDRGAATRAGFSTAEDPTACADLCRRLDGLPLAIELAAARLRSLTPRQLVDRLGDRFRLLTGGSRTALPRQQTLRAVVDWSWDLLDGPERAVLRRLAVCSGGCAPEQAEEVCAGAGVAARDVVPLLGSLVDKSLVVADTTPDGMRYRLLETVAEYAAERLDEAGEGADTRRRHLAAYRELARTTEPLLRGPGQRAHLERLERDHDNLRAALRRAVDAGEEHEALGLLHGLQWFWTLRGHTRDVTTWSREVCGLFPDPFAPPAEPAVPVSGRATAVPPPLPPDRLAEARRGAWLLQLCSGEPDMDLLSDPAYRARLREITRVYRPGLPQTCHPPGYAWLYALILLSEGELLFGALDAAVDAARAGGEEWDLAFALHMRTRFALERPPALEQAARDAEEALAIFTRLQDAWGVAQALSGHGEIDERRGDLAAAAGNYEAAVALAEKLGAHSEVPLLRARLAGVHLEADGDPELVGRVLREALRDGEGQSEDVVVFARVLLTMWHGRYGRTREAREQLDVLRTRFHEGSPPMFRGMIDGIAAWLHVLEGAHGQALVLLREALARTAEDRVTQLVAPHLTTTQLATAAEALAGAGRAEDAARVLGAFDARDLPLGAGTRNVRDCRERAETAVRPVLGDAAYARAHTDGARLAPADVAVLCAPRDRVPAPAAHPPRQT</sequence>
<dbReference type="GO" id="GO:0006355">
    <property type="term" value="P:regulation of DNA-templated transcription"/>
    <property type="evidence" value="ECO:0007669"/>
    <property type="project" value="InterPro"/>
</dbReference>
<dbReference type="InterPro" id="IPR027417">
    <property type="entry name" value="P-loop_NTPase"/>
</dbReference>
<comment type="caution">
    <text evidence="7">The sequence shown here is derived from an EMBL/GenBank/DDBJ whole genome shotgun (WGS) entry which is preliminary data.</text>
</comment>
<dbReference type="AlphaFoldDB" id="A0A927EV81"/>
<feature type="region of interest" description="Disordered" evidence="4">
    <location>
        <begin position="259"/>
        <end position="280"/>
    </location>
</feature>
<dbReference type="Pfam" id="PF25872">
    <property type="entry name" value="HTH_77"/>
    <property type="match status" value="1"/>
</dbReference>
<evidence type="ECO:0000313" key="8">
    <source>
        <dbReference type="Proteomes" id="UP000632289"/>
    </source>
</evidence>
<feature type="compositionally biased region" description="Pro residues" evidence="4">
    <location>
        <begin position="262"/>
        <end position="275"/>
    </location>
</feature>
<dbReference type="Gene3D" id="3.40.50.300">
    <property type="entry name" value="P-loop containing nucleotide triphosphate hydrolases"/>
    <property type="match status" value="1"/>
</dbReference>
<organism evidence="7 8">
    <name type="scientific">Streptomyces chumphonensis</name>
    <dbReference type="NCBI Taxonomy" id="1214925"/>
    <lineage>
        <taxon>Bacteria</taxon>
        <taxon>Bacillati</taxon>
        <taxon>Actinomycetota</taxon>
        <taxon>Actinomycetes</taxon>
        <taxon>Kitasatosporales</taxon>
        <taxon>Streptomycetaceae</taxon>
        <taxon>Streptomyces</taxon>
    </lineage>
</organism>
<gene>
    <name evidence="7" type="ORF">IF129_02715</name>
</gene>
<dbReference type="EMBL" id="JACXYU010000001">
    <property type="protein sequence ID" value="MBD3930489.1"/>
    <property type="molecule type" value="Genomic_DNA"/>
</dbReference>
<evidence type="ECO:0000256" key="1">
    <source>
        <dbReference type="ARBA" id="ARBA00005820"/>
    </source>
</evidence>
<dbReference type="Gene3D" id="1.10.10.10">
    <property type="entry name" value="Winged helix-like DNA-binding domain superfamily/Winged helix DNA-binding domain"/>
    <property type="match status" value="1"/>
</dbReference>
<evidence type="ECO:0000256" key="3">
    <source>
        <dbReference type="ARBA" id="ARBA00023125"/>
    </source>
</evidence>
<feature type="domain" description="OmpR/PhoB-type" evidence="5">
    <location>
        <begin position="27"/>
        <end position="100"/>
    </location>
</feature>
<dbReference type="InterPro" id="IPR011990">
    <property type="entry name" value="TPR-like_helical_dom_sf"/>
</dbReference>
<evidence type="ECO:0000313" key="7">
    <source>
        <dbReference type="EMBL" id="MBD3930489.1"/>
    </source>
</evidence>
<keyword evidence="8" id="KW-1185">Reference proteome</keyword>
<comment type="similarity">
    <text evidence="1">Belongs to the AfsR/DnrI/RedD regulatory family.</text>
</comment>
<protein>
    <submittedName>
        <fullName evidence="7">AfsR family transcriptional regulator</fullName>
    </submittedName>
</protein>
<dbReference type="PANTHER" id="PTHR47691:SF3">
    <property type="entry name" value="HTH-TYPE TRANSCRIPTIONAL REGULATOR RV0890C-RELATED"/>
    <property type="match status" value="1"/>
</dbReference>
<feature type="domain" description="Bacterial transcriptional activator" evidence="6">
    <location>
        <begin position="107"/>
        <end position="255"/>
    </location>
</feature>
<dbReference type="CDD" id="cd15831">
    <property type="entry name" value="BTAD"/>
    <property type="match status" value="1"/>
</dbReference>
<keyword evidence="2" id="KW-0902">Two-component regulatory system</keyword>
<dbReference type="PANTHER" id="PTHR47691">
    <property type="entry name" value="REGULATOR-RELATED"/>
    <property type="match status" value="1"/>
</dbReference>
<dbReference type="InterPro" id="IPR036388">
    <property type="entry name" value="WH-like_DNA-bd_sf"/>
</dbReference>
<name>A0A927EV81_9ACTN</name>
<dbReference type="InterPro" id="IPR005158">
    <property type="entry name" value="BTAD"/>
</dbReference>
<evidence type="ECO:0000259" key="5">
    <source>
        <dbReference type="SMART" id="SM00862"/>
    </source>
</evidence>
<dbReference type="GO" id="GO:0003677">
    <property type="term" value="F:DNA binding"/>
    <property type="evidence" value="ECO:0007669"/>
    <property type="project" value="UniProtKB-KW"/>
</dbReference>
<evidence type="ECO:0000256" key="4">
    <source>
        <dbReference type="SAM" id="MobiDB-lite"/>
    </source>
</evidence>
<dbReference type="InterPro" id="IPR058852">
    <property type="entry name" value="HTH_77"/>
</dbReference>
<proteinExistence type="inferred from homology"/>
<evidence type="ECO:0000259" key="6">
    <source>
        <dbReference type="SMART" id="SM01043"/>
    </source>
</evidence>
<dbReference type="GO" id="GO:0000160">
    <property type="term" value="P:phosphorelay signal transduction system"/>
    <property type="evidence" value="ECO:0007669"/>
    <property type="project" value="UniProtKB-KW"/>
</dbReference>
<dbReference type="Pfam" id="PF03704">
    <property type="entry name" value="BTAD"/>
    <property type="match status" value="1"/>
</dbReference>
<evidence type="ECO:0000256" key="2">
    <source>
        <dbReference type="ARBA" id="ARBA00023012"/>
    </source>
</evidence>
<dbReference type="SMART" id="SM00862">
    <property type="entry name" value="Trans_reg_C"/>
    <property type="match status" value="1"/>
</dbReference>
<accession>A0A927EV81</accession>
<dbReference type="SUPFAM" id="SSF52540">
    <property type="entry name" value="P-loop containing nucleoside triphosphate hydrolases"/>
    <property type="match status" value="1"/>
</dbReference>
<dbReference type="Gene3D" id="1.25.40.10">
    <property type="entry name" value="Tetratricopeptide repeat domain"/>
    <property type="match status" value="2"/>
</dbReference>
<dbReference type="PRINTS" id="PR00364">
    <property type="entry name" value="DISEASERSIST"/>
</dbReference>
<dbReference type="SMART" id="SM01043">
    <property type="entry name" value="BTAD"/>
    <property type="match status" value="1"/>
</dbReference>
<dbReference type="InterPro" id="IPR016032">
    <property type="entry name" value="Sig_transdc_resp-reg_C-effctor"/>
</dbReference>
<keyword evidence="3" id="KW-0238">DNA-binding</keyword>
<reference evidence="7" key="1">
    <citation type="submission" date="2020-09" db="EMBL/GenBank/DDBJ databases">
        <title>Secondary metabolite and genome analysis of marine Streptomyces chumphonensis KK1-2T.</title>
        <authorList>
            <person name="Phongsopitanun W."/>
            <person name="Kanchanasin P."/>
            <person name="Pittayakhajonwut P."/>
            <person name="Suwanborirux K."/>
            <person name="Tanasupawat S."/>
        </authorList>
    </citation>
    <scope>NUCLEOTIDE SEQUENCE</scope>
    <source>
        <strain evidence="7">KK1-2</strain>
    </source>
</reference>
<dbReference type="InterPro" id="IPR001867">
    <property type="entry name" value="OmpR/PhoB-type_DNA-bd"/>
</dbReference>